<dbReference type="PANTHER" id="PTHR11552:SF147">
    <property type="entry name" value="CHOLINE DEHYDROGENASE, MITOCHONDRIAL"/>
    <property type="match status" value="1"/>
</dbReference>
<feature type="active site" description="Proton donor" evidence="15">
    <location>
        <position position="532"/>
    </location>
</feature>
<comment type="subcellular location">
    <subcellularLocation>
        <location evidence="2">Secreted</location>
    </subcellularLocation>
</comment>
<evidence type="ECO:0000313" key="22">
    <source>
        <dbReference type="Proteomes" id="UP000567179"/>
    </source>
</evidence>
<evidence type="ECO:0000256" key="13">
    <source>
        <dbReference type="ARBA" id="ARBA00034050"/>
    </source>
</evidence>
<gene>
    <name evidence="21" type="ORF">D9619_002492</name>
</gene>
<dbReference type="Proteomes" id="UP000567179">
    <property type="component" value="Unassembled WGS sequence"/>
</dbReference>
<feature type="active site" description="Proton acceptor" evidence="15">
    <location>
        <position position="576"/>
    </location>
</feature>
<evidence type="ECO:0000256" key="15">
    <source>
        <dbReference type="PIRSR" id="PIRSR000137-1"/>
    </source>
</evidence>
<dbReference type="GO" id="GO:0050660">
    <property type="term" value="F:flavin adenine dinucleotide binding"/>
    <property type="evidence" value="ECO:0007669"/>
    <property type="project" value="InterPro"/>
</dbReference>
<evidence type="ECO:0000256" key="18">
    <source>
        <dbReference type="SAM" id="SignalP"/>
    </source>
</evidence>
<evidence type="ECO:0000256" key="1">
    <source>
        <dbReference type="ARBA" id="ARBA00001974"/>
    </source>
</evidence>
<sequence length="597" mass="62884">MLSPTFLVLSLLIFPAWGAVFTDPSQLVTTTYDFVVVGAGAGGAVVASRLSENPMFKVLLIEAGPTNEGQLSTIVPFLAPGLQPVNPILWNYTTVPQKGLHKRVLGYARGRVLGGSTSVNFLTYNRGSIDDFNRLANVVQDQGWSFASIQKYFLKSEHFIATPAQGPVVVGNSNPSLHGNGPVQVSLPAFSLLLDQLVVKAAKVLGGRFPFNLDMASGNMVGFGLAQSVIDASGKRSSSATAYIKPASARPNIDILLQSQVTRLIQTETTNKIPSFKKVELATGPSAKRFTVTAAKEVILSAGSLNTPQILMLSGIGSKADLKKLGIKAVVNLPDVGQNLQDHPILSNYFTVNPGLSTWDSVLRDASVFGTDLTQWQNLGTGLFANAPGGSLGFSRLPANATIFKKVSDPSSGPTSGHVELIFADGYAATVTPQPPTGNFITINTAVVSPTSRGTVTLASTDPFAFPKMDPAFLTTDFDVAAMTQVVKDARTFVASSPFSGLITGRFGTMGAAVTDADIAAAARDSVVTIWHPTSTARMSPKTASWGVVDSSLCVKGVNGLRVVDASVFPDIFAGHPTGPIYIIAERAADLIKAAWQ</sequence>
<keyword evidence="7 17" id="KW-0285">Flavoprotein</keyword>
<evidence type="ECO:0000256" key="14">
    <source>
        <dbReference type="ARBA" id="ARBA00034059"/>
    </source>
</evidence>
<evidence type="ECO:0000256" key="7">
    <source>
        <dbReference type="ARBA" id="ARBA00022630"/>
    </source>
</evidence>
<keyword evidence="22" id="KW-1185">Reference proteome</keyword>
<comment type="catalytic activity">
    <reaction evidence="11">
        <text>pyranose + acceptor = pyranos-2,3-diulose + reduced acceptor.</text>
        <dbReference type="EC" id="1.1.99.29"/>
    </reaction>
</comment>
<protein>
    <recommendedName>
        <fullName evidence="5">pyranose dehydrogenase (acceptor)</fullName>
        <ecNumber evidence="5">1.1.99.29</ecNumber>
    </recommendedName>
</protein>
<comment type="caution">
    <text evidence="21">The sequence shown here is derived from an EMBL/GenBank/DDBJ whole genome shotgun (WGS) entry which is preliminary data.</text>
</comment>
<evidence type="ECO:0000256" key="6">
    <source>
        <dbReference type="ARBA" id="ARBA00022525"/>
    </source>
</evidence>
<name>A0A8H5AW95_9AGAR</name>
<feature type="binding site" evidence="16">
    <location>
        <begin position="531"/>
        <end position="532"/>
    </location>
    <ligand>
        <name>FAD</name>
        <dbReference type="ChEBI" id="CHEBI:57692"/>
    </ligand>
</feature>
<dbReference type="Gene3D" id="3.30.560.10">
    <property type="entry name" value="Glucose Oxidase, domain 3"/>
    <property type="match status" value="1"/>
</dbReference>
<evidence type="ECO:0000256" key="12">
    <source>
        <dbReference type="ARBA" id="ARBA00034029"/>
    </source>
</evidence>
<evidence type="ECO:0000256" key="10">
    <source>
        <dbReference type="ARBA" id="ARBA00033986"/>
    </source>
</evidence>
<organism evidence="21 22">
    <name type="scientific">Psilocybe cf. subviscida</name>
    <dbReference type="NCBI Taxonomy" id="2480587"/>
    <lineage>
        <taxon>Eukaryota</taxon>
        <taxon>Fungi</taxon>
        <taxon>Dikarya</taxon>
        <taxon>Basidiomycota</taxon>
        <taxon>Agaricomycotina</taxon>
        <taxon>Agaricomycetes</taxon>
        <taxon>Agaricomycetidae</taxon>
        <taxon>Agaricales</taxon>
        <taxon>Agaricineae</taxon>
        <taxon>Strophariaceae</taxon>
        <taxon>Psilocybe</taxon>
    </lineage>
</organism>
<dbReference type="SUPFAM" id="SSF54373">
    <property type="entry name" value="FAD-linked reductases, C-terminal domain"/>
    <property type="match status" value="1"/>
</dbReference>
<dbReference type="InterPro" id="IPR036188">
    <property type="entry name" value="FAD/NAD-bd_sf"/>
</dbReference>
<dbReference type="PROSITE" id="PS00623">
    <property type="entry name" value="GMC_OXRED_1"/>
    <property type="match status" value="1"/>
</dbReference>
<evidence type="ECO:0000256" key="8">
    <source>
        <dbReference type="ARBA" id="ARBA00022827"/>
    </source>
</evidence>
<feature type="binding site" evidence="16">
    <location>
        <position position="112"/>
    </location>
    <ligand>
        <name>FAD</name>
        <dbReference type="ChEBI" id="CHEBI:57692"/>
    </ligand>
</feature>
<feature type="chain" id="PRO_5034568229" description="pyranose dehydrogenase (acceptor)" evidence="18">
    <location>
        <begin position="19"/>
        <end position="597"/>
    </location>
</feature>
<evidence type="ECO:0000259" key="20">
    <source>
        <dbReference type="PROSITE" id="PS00624"/>
    </source>
</evidence>
<evidence type="ECO:0000256" key="11">
    <source>
        <dbReference type="ARBA" id="ARBA00034010"/>
    </source>
</evidence>
<feature type="signal peptide" evidence="18">
    <location>
        <begin position="1"/>
        <end position="18"/>
    </location>
</feature>
<evidence type="ECO:0000256" key="3">
    <source>
        <dbReference type="ARBA" id="ARBA00010790"/>
    </source>
</evidence>
<dbReference type="OrthoDB" id="269227at2759"/>
<dbReference type="PANTHER" id="PTHR11552">
    <property type="entry name" value="GLUCOSE-METHANOL-CHOLINE GMC OXIDOREDUCTASE"/>
    <property type="match status" value="1"/>
</dbReference>
<evidence type="ECO:0000313" key="21">
    <source>
        <dbReference type="EMBL" id="KAF5312003.1"/>
    </source>
</evidence>
<feature type="domain" description="Glucose-methanol-choline oxidoreductase N-terminal" evidence="19">
    <location>
        <begin position="110"/>
        <end position="133"/>
    </location>
</feature>
<comment type="function">
    <text evidence="9">Catalyzes the single-oxidation or sequential double oxidation reaction of carbohydrates primarily at carbon-2 and/or carbon-3 with the concomitant reduction of the flavin. The enzyme exhibits a broad sugar substrate specificity, oxidizing different aldopyranoses to the corresponding C-1, C-2, C-3 or C-1,2, C-2,3 and C-3,4 (di)dehydro sugars with substrate-specific regioselectivity. Accepts only a narrow range of electron acceptors such as substituted benzoquinones and complexed metal ions and reacts extremely slowly with O(2) as acceptor. May play a role in the natural recycling of plant matter by oxidizing all major monosaccharides in lignocellulose and by reducing quinone compounds or reactive radical species generated during lignin depolymerization.</text>
</comment>
<keyword evidence="18" id="KW-0732">Signal</keyword>
<comment type="catalytic activity">
    <reaction evidence="14">
        <text>a pyranoside + acceptor = a pyranosid-3,4-diulose + reduced acceptor.</text>
        <dbReference type="EC" id="1.1.99.29"/>
    </reaction>
</comment>
<keyword evidence="8 16" id="KW-0274">FAD</keyword>
<dbReference type="EMBL" id="JAACJJ010000056">
    <property type="protein sequence ID" value="KAF5312003.1"/>
    <property type="molecule type" value="Genomic_DNA"/>
</dbReference>
<feature type="domain" description="Glucose-methanol-choline oxidoreductase N-terminal" evidence="20">
    <location>
        <begin position="303"/>
        <end position="317"/>
    </location>
</feature>
<comment type="similarity">
    <text evidence="3 17">Belongs to the GMC oxidoreductase family.</text>
</comment>
<dbReference type="GO" id="GO:0005576">
    <property type="term" value="C:extracellular region"/>
    <property type="evidence" value="ECO:0007669"/>
    <property type="project" value="UniProtKB-SubCell"/>
</dbReference>
<dbReference type="GO" id="GO:0033718">
    <property type="term" value="F:pyranose dehydrogenase (acceptor) activity"/>
    <property type="evidence" value="ECO:0007669"/>
    <property type="project" value="UniProtKB-EC"/>
</dbReference>
<evidence type="ECO:0000259" key="19">
    <source>
        <dbReference type="PROSITE" id="PS00623"/>
    </source>
</evidence>
<dbReference type="InterPro" id="IPR012132">
    <property type="entry name" value="GMC_OxRdtase"/>
</dbReference>
<dbReference type="PIRSF" id="PIRSF000137">
    <property type="entry name" value="Alcohol_oxidase"/>
    <property type="match status" value="1"/>
</dbReference>
<comment type="cofactor">
    <cofactor evidence="1 16">
        <name>FAD</name>
        <dbReference type="ChEBI" id="CHEBI:57692"/>
    </cofactor>
</comment>
<dbReference type="AlphaFoldDB" id="A0A8H5AW95"/>
<accession>A0A8H5AW95</accession>
<evidence type="ECO:0000256" key="16">
    <source>
        <dbReference type="PIRSR" id="PIRSR000137-2"/>
    </source>
</evidence>
<comment type="catalytic activity">
    <reaction evidence="12">
        <text>pyranose + acceptor = pyranos-3-ulose + reduced acceptor.</text>
        <dbReference type="EC" id="1.1.99.29"/>
    </reaction>
</comment>
<dbReference type="PROSITE" id="PS00624">
    <property type="entry name" value="GMC_OXRED_2"/>
    <property type="match status" value="1"/>
</dbReference>
<dbReference type="Gene3D" id="3.50.50.60">
    <property type="entry name" value="FAD/NAD(P)-binding domain"/>
    <property type="match status" value="1"/>
</dbReference>
<dbReference type="Pfam" id="PF05199">
    <property type="entry name" value="GMC_oxred_C"/>
    <property type="match status" value="1"/>
</dbReference>
<comment type="catalytic activity">
    <reaction evidence="13">
        <text>a pyranoside + acceptor = a pyranosid-3-ulose + reduced acceptor.</text>
        <dbReference type="EC" id="1.1.99.29"/>
    </reaction>
</comment>
<evidence type="ECO:0000256" key="9">
    <source>
        <dbReference type="ARBA" id="ARBA00024699"/>
    </source>
</evidence>
<feature type="binding site" evidence="16">
    <location>
        <position position="261"/>
    </location>
    <ligand>
        <name>FAD</name>
        <dbReference type="ChEBI" id="CHEBI:57692"/>
    </ligand>
</feature>
<dbReference type="InterPro" id="IPR000172">
    <property type="entry name" value="GMC_OxRdtase_N"/>
</dbReference>
<comment type="catalytic activity">
    <reaction evidence="10">
        <text>pyranose + acceptor = pyranos-2-ulose + reduced acceptor.</text>
        <dbReference type="EC" id="1.1.99.29"/>
    </reaction>
</comment>
<dbReference type="EC" id="1.1.99.29" evidence="5"/>
<dbReference type="Pfam" id="PF00732">
    <property type="entry name" value="GMC_oxred_N"/>
    <property type="match status" value="1"/>
</dbReference>
<proteinExistence type="inferred from homology"/>
<evidence type="ECO:0000256" key="17">
    <source>
        <dbReference type="RuleBase" id="RU003968"/>
    </source>
</evidence>
<comment type="subunit">
    <text evidence="4">Monomer.</text>
</comment>
<evidence type="ECO:0000256" key="2">
    <source>
        <dbReference type="ARBA" id="ARBA00004613"/>
    </source>
</evidence>
<dbReference type="InterPro" id="IPR007867">
    <property type="entry name" value="GMC_OxRtase_C"/>
</dbReference>
<reference evidence="21 22" key="1">
    <citation type="journal article" date="2020" name="ISME J.">
        <title>Uncovering the hidden diversity of litter-decomposition mechanisms in mushroom-forming fungi.</title>
        <authorList>
            <person name="Floudas D."/>
            <person name="Bentzer J."/>
            <person name="Ahren D."/>
            <person name="Johansson T."/>
            <person name="Persson P."/>
            <person name="Tunlid A."/>
        </authorList>
    </citation>
    <scope>NUCLEOTIDE SEQUENCE [LARGE SCALE GENOMIC DNA]</scope>
    <source>
        <strain evidence="21 22">CBS 101986</strain>
    </source>
</reference>
<evidence type="ECO:0000256" key="4">
    <source>
        <dbReference type="ARBA" id="ARBA00011245"/>
    </source>
</evidence>
<dbReference type="SUPFAM" id="SSF51905">
    <property type="entry name" value="FAD/NAD(P)-binding domain"/>
    <property type="match status" value="1"/>
</dbReference>
<evidence type="ECO:0000256" key="5">
    <source>
        <dbReference type="ARBA" id="ARBA00013177"/>
    </source>
</evidence>
<keyword evidence="6" id="KW-0964">Secreted</keyword>